<name>N6TRR8_DENPD</name>
<dbReference type="GO" id="GO:0071526">
    <property type="term" value="P:semaphorin-plexin signaling pathway"/>
    <property type="evidence" value="ECO:0007669"/>
    <property type="project" value="TreeGrafter"/>
</dbReference>
<dbReference type="AlphaFoldDB" id="N6TRR8"/>
<dbReference type="OrthoDB" id="9988752at2759"/>
<evidence type="ECO:0000256" key="1">
    <source>
        <dbReference type="PROSITE-ProRule" id="PRU00352"/>
    </source>
</evidence>
<dbReference type="PROSITE" id="PS51004">
    <property type="entry name" value="SEMA"/>
    <property type="match status" value="1"/>
</dbReference>
<dbReference type="InterPro" id="IPR027231">
    <property type="entry name" value="Semaphorin"/>
</dbReference>
<dbReference type="PANTHER" id="PTHR11036:SF90">
    <property type="entry name" value="SEMAPHORIN 2B, ISOFORM D-RELATED"/>
    <property type="match status" value="1"/>
</dbReference>
<dbReference type="InterPro" id="IPR015943">
    <property type="entry name" value="WD40/YVTN_repeat-like_dom_sf"/>
</dbReference>
<dbReference type="GO" id="GO:0045499">
    <property type="term" value="F:chemorepellent activity"/>
    <property type="evidence" value="ECO:0007669"/>
    <property type="project" value="TreeGrafter"/>
</dbReference>
<feature type="non-terminal residue" evidence="2">
    <location>
        <position position="227"/>
    </location>
</feature>
<sequence>IAVNLLQSCRYSDGIDSPWGQLLTTPKKLTLASKGGTIADEIAELHAVDRRDHSFLRSLGLLKAPDFPHFDCRDHIRVIQSMGNGDRLYVCGTNAHNPKDWVINANLTHLSRNIFVHGIGMGIAKCPYDPTDNSTAVWVEHGNPGNLPGLYSEPNFVGSSDIGDFVLFFFETAVEYINFGKSVYSRVARICKKDTGGRNILTQNWVTYLKARLNCSIPGEFPFYFSE</sequence>
<dbReference type="HOGENOM" id="CLU_1222288_0_0_1"/>
<dbReference type="Gene3D" id="2.130.10.10">
    <property type="entry name" value="YVTN repeat-like/Quinoprotein amine dehydrogenase"/>
    <property type="match status" value="1"/>
</dbReference>
<comment type="caution">
    <text evidence="1">Lacks conserved residue(s) required for the propagation of feature annotation.</text>
</comment>
<dbReference type="GO" id="GO:0007411">
    <property type="term" value="P:axon guidance"/>
    <property type="evidence" value="ECO:0007669"/>
    <property type="project" value="TreeGrafter"/>
</dbReference>
<organism evidence="2">
    <name type="scientific">Dendroctonus ponderosae</name>
    <name type="common">Mountain pine beetle</name>
    <dbReference type="NCBI Taxonomy" id="77166"/>
    <lineage>
        <taxon>Eukaryota</taxon>
        <taxon>Metazoa</taxon>
        <taxon>Ecdysozoa</taxon>
        <taxon>Arthropoda</taxon>
        <taxon>Hexapoda</taxon>
        <taxon>Insecta</taxon>
        <taxon>Pterygota</taxon>
        <taxon>Neoptera</taxon>
        <taxon>Endopterygota</taxon>
        <taxon>Coleoptera</taxon>
        <taxon>Polyphaga</taxon>
        <taxon>Cucujiformia</taxon>
        <taxon>Curculionidae</taxon>
        <taxon>Scolytinae</taxon>
        <taxon>Dendroctonus</taxon>
    </lineage>
</organism>
<gene>
    <name evidence="2" type="ORF">YQE_02810</name>
</gene>
<feature type="non-terminal residue" evidence="2">
    <location>
        <position position="1"/>
    </location>
</feature>
<dbReference type="GO" id="GO:0030335">
    <property type="term" value="P:positive regulation of cell migration"/>
    <property type="evidence" value="ECO:0007669"/>
    <property type="project" value="TreeGrafter"/>
</dbReference>
<dbReference type="SUPFAM" id="SSF101912">
    <property type="entry name" value="Sema domain"/>
    <property type="match status" value="1"/>
</dbReference>
<dbReference type="InterPro" id="IPR036352">
    <property type="entry name" value="Semap_dom_sf"/>
</dbReference>
<dbReference type="GO" id="GO:0005886">
    <property type="term" value="C:plasma membrane"/>
    <property type="evidence" value="ECO:0007669"/>
    <property type="project" value="TreeGrafter"/>
</dbReference>
<dbReference type="EMBL" id="KB740371">
    <property type="protein sequence ID" value="ENN80773.1"/>
    <property type="molecule type" value="Genomic_DNA"/>
</dbReference>
<evidence type="ECO:0000313" key="2">
    <source>
        <dbReference type="EMBL" id="ENN80773.1"/>
    </source>
</evidence>
<protein>
    <submittedName>
        <fullName evidence="2">Uncharacterized protein</fullName>
    </submittedName>
</protein>
<proteinExistence type="predicted"/>
<dbReference type="InterPro" id="IPR001627">
    <property type="entry name" value="Semap_dom"/>
</dbReference>
<reference evidence="2" key="1">
    <citation type="journal article" date="2013" name="Genome Biol.">
        <title>Draft genome of the mountain pine beetle, Dendroctonus ponderosae Hopkins, a major forest pest.</title>
        <authorList>
            <person name="Keeling C.I."/>
            <person name="Yuen M.M."/>
            <person name="Liao N.Y."/>
            <person name="Docking T.R."/>
            <person name="Chan S.K."/>
            <person name="Taylor G.A."/>
            <person name="Palmquist D.L."/>
            <person name="Jackman S.D."/>
            <person name="Nguyen A."/>
            <person name="Li M."/>
            <person name="Henderson H."/>
            <person name="Janes J.K."/>
            <person name="Zhao Y."/>
            <person name="Pandoh P."/>
            <person name="Moore R."/>
            <person name="Sperling F.A."/>
            <person name="Huber D.P."/>
            <person name="Birol I."/>
            <person name="Jones S.J."/>
            <person name="Bohlmann J."/>
        </authorList>
    </citation>
    <scope>NUCLEOTIDE SEQUENCE</scope>
</reference>
<accession>N6TRR8</accession>
<dbReference type="PANTHER" id="PTHR11036">
    <property type="entry name" value="SEMAPHORIN"/>
    <property type="match status" value="1"/>
</dbReference>
<dbReference type="GO" id="GO:0030215">
    <property type="term" value="F:semaphorin receptor binding"/>
    <property type="evidence" value="ECO:0007669"/>
    <property type="project" value="InterPro"/>
</dbReference>